<comment type="caution">
    <text evidence="1">The sequence shown here is derived from an EMBL/GenBank/DDBJ whole genome shotgun (WGS) entry which is preliminary data.</text>
</comment>
<organism evidence="1 2">
    <name type="scientific">Endocarpon pusillum</name>
    <dbReference type="NCBI Taxonomy" id="364733"/>
    <lineage>
        <taxon>Eukaryota</taxon>
        <taxon>Fungi</taxon>
        <taxon>Dikarya</taxon>
        <taxon>Ascomycota</taxon>
        <taxon>Pezizomycotina</taxon>
        <taxon>Eurotiomycetes</taxon>
        <taxon>Chaetothyriomycetidae</taxon>
        <taxon>Verrucariales</taxon>
        <taxon>Verrucariaceae</taxon>
        <taxon>Endocarpon</taxon>
    </lineage>
</organism>
<protein>
    <submittedName>
        <fullName evidence="1">Uncharacterized protein</fullName>
    </submittedName>
</protein>
<dbReference type="EMBL" id="JAACFV010000828">
    <property type="protein sequence ID" value="KAF7502003.1"/>
    <property type="molecule type" value="Genomic_DNA"/>
</dbReference>
<evidence type="ECO:0000313" key="1">
    <source>
        <dbReference type="EMBL" id="KAF7502003.1"/>
    </source>
</evidence>
<proteinExistence type="predicted"/>
<evidence type="ECO:0000313" key="2">
    <source>
        <dbReference type="Proteomes" id="UP000606974"/>
    </source>
</evidence>
<reference evidence="1" key="1">
    <citation type="submission" date="2020-02" db="EMBL/GenBank/DDBJ databases">
        <authorList>
            <person name="Palmer J.M."/>
        </authorList>
    </citation>
    <scope>NUCLEOTIDE SEQUENCE</scope>
    <source>
        <strain evidence="1">EPUS1.4</strain>
        <tissue evidence="1">Thallus</tissue>
    </source>
</reference>
<gene>
    <name evidence="1" type="ORF">GJ744_011540</name>
</gene>
<dbReference type="AlphaFoldDB" id="A0A8H7DZ15"/>
<name>A0A8H7DZ15_9EURO</name>
<accession>A0A8H7DZ15</accession>
<dbReference type="Proteomes" id="UP000606974">
    <property type="component" value="Unassembled WGS sequence"/>
</dbReference>
<sequence length="73" mass="8225">MAALEADLVLSAADARGEVVRDGHEDEEEMTPYWRWAWRMRWIFALREIRDRALVVAAGRSLAGLTLPATTLA</sequence>
<keyword evidence="2" id="KW-1185">Reference proteome</keyword>